<dbReference type="Gene3D" id="2.60.40.10">
    <property type="entry name" value="Immunoglobulins"/>
    <property type="match status" value="1"/>
</dbReference>
<dbReference type="Gene3D" id="2.60.120.260">
    <property type="entry name" value="Galactose-binding domain-like"/>
    <property type="match status" value="2"/>
</dbReference>
<dbReference type="EMBL" id="OB661153">
    <property type="protein sequence ID" value="CAD7227461.1"/>
    <property type="molecule type" value="Genomic_DNA"/>
</dbReference>
<protein>
    <submittedName>
        <fullName evidence="4">Uncharacterized protein</fullName>
    </submittedName>
</protein>
<dbReference type="PANTHER" id="PTHR10066:SF67">
    <property type="entry name" value="BETA-GLUCURONIDASE"/>
    <property type="match status" value="1"/>
</dbReference>
<dbReference type="InterPro" id="IPR006104">
    <property type="entry name" value="Glyco_hydro_2_N"/>
</dbReference>
<dbReference type="GO" id="GO:0030246">
    <property type="term" value="F:carbohydrate binding"/>
    <property type="evidence" value="ECO:0007669"/>
    <property type="project" value="TreeGrafter"/>
</dbReference>
<dbReference type="InterPro" id="IPR036156">
    <property type="entry name" value="Beta-gal/glucu_dom_sf"/>
</dbReference>
<evidence type="ECO:0000256" key="3">
    <source>
        <dbReference type="ARBA" id="ARBA00023295"/>
    </source>
</evidence>
<dbReference type="InterPro" id="IPR008979">
    <property type="entry name" value="Galactose-bd-like_sf"/>
</dbReference>
<keyword evidence="2" id="KW-0378">Hydrolase</keyword>
<evidence type="ECO:0000256" key="1">
    <source>
        <dbReference type="ARBA" id="ARBA00007401"/>
    </source>
</evidence>
<reference evidence="4" key="1">
    <citation type="submission" date="2020-11" db="EMBL/GenBank/DDBJ databases">
        <authorList>
            <person name="Tran Van P."/>
        </authorList>
    </citation>
    <scope>NUCLEOTIDE SEQUENCE</scope>
</reference>
<dbReference type="SUPFAM" id="SSF49785">
    <property type="entry name" value="Galactose-binding domain-like"/>
    <property type="match status" value="1"/>
</dbReference>
<gene>
    <name evidence="4" type="ORF">CTOB1V02_LOCUS5368</name>
</gene>
<sequence length="381" mass="43052">MAELRGRREKFPQMSYPRDCVLLCTTVFVSLTLHVSVSAVGLLYPFETETRETKVLDGVWDFKVAPPLDPDLGFREEWYQRPLRLVTSDVIPMPVPSSYNDVTASKSLQQHVGWWVNGAFLMNHTGGHLPFEAEATEFLVPGSRNWVTVAINNTLTQHSIPMGQLKYYSEESGFPAGYRELQFNFDFFNYAGIHRHVHLYTVPSAAHVNDVTVVADTTQVPVENKAYLDFSVSVVHDESLAPDVEVHLYDETGNSVATATGTSGRLSIVNPVLWWPYLMNETYGYLYELEVVVRTPSVQSNDPAAFAVWTEAKSLHSFQKTKRAGDVLDVYRLKVGLRSLTWDNDTMAINGKPIYFRGFGMHEDHDFVSAVKGRKTLEKFN</sequence>
<organism evidence="4">
    <name type="scientific">Cyprideis torosa</name>
    <dbReference type="NCBI Taxonomy" id="163714"/>
    <lineage>
        <taxon>Eukaryota</taxon>
        <taxon>Metazoa</taxon>
        <taxon>Ecdysozoa</taxon>
        <taxon>Arthropoda</taxon>
        <taxon>Crustacea</taxon>
        <taxon>Oligostraca</taxon>
        <taxon>Ostracoda</taxon>
        <taxon>Podocopa</taxon>
        <taxon>Podocopida</taxon>
        <taxon>Cytherocopina</taxon>
        <taxon>Cytheroidea</taxon>
        <taxon>Cytherideidae</taxon>
        <taxon>Cyprideis</taxon>
    </lineage>
</organism>
<dbReference type="SUPFAM" id="SSF51445">
    <property type="entry name" value="(Trans)glycosidases"/>
    <property type="match status" value="1"/>
</dbReference>
<dbReference type="GO" id="GO:0004566">
    <property type="term" value="F:beta-glucuronidase activity"/>
    <property type="evidence" value="ECO:0007669"/>
    <property type="project" value="TreeGrafter"/>
</dbReference>
<accession>A0A7R8WBQ4</accession>
<evidence type="ECO:0000256" key="2">
    <source>
        <dbReference type="ARBA" id="ARBA00022801"/>
    </source>
</evidence>
<dbReference type="GO" id="GO:0019391">
    <property type="term" value="P:glucuronoside catabolic process"/>
    <property type="evidence" value="ECO:0007669"/>
    <property type="project" value="TreeGrafter"/>
</dbReference>
<dbReference type="SUPFAM" id="SSF49303">
    <property type="entry name" value="beta-Galactosidase/glucuronidase domain"/>
    <property type="match status" value="1"/>
</dbReference>
<keyword evidence="3" id="KW-0326">Glycosidase</keyword>
<evidence type="ECO:0000313" key="4">
    <source>
        <dbReference type="EMBL" id="CAD7227461.1"/>
    </source>
</evidence>
<comment type="similarity">
    <text evidence="1">Belongs to the glycosyl hydrolase 2 family.</text>
</comment>
<dbReference type="Pfam" id="PF02837">
    <property type="entry name" value="Glyco_hydro_2_N"/>
    <property type="match status" value="1"/>
</dbReference>
<dbReference type="GO" id="GO:0005615">
    <property type="term" value="C:extracellular space"/>
    <property type="evidence" value="ECO:0007669"/>
    <property type="project" value="TreeGrafter"/>
</dbReference>
<dbReference type="InterPro" id="IPR017853">
    <property type="entry name" value="GH"/>
</dbReference>
<dbReference type="AlphaFoldDB" id="A0A7R8WBQ4"/>
<dbReference type="InterPro" id="IPR013783">
    <property type="entry name" value="Ig-like_fold"/>
</dbReference>
<dbReference type="GO" id="GO:0005975">
    <property type="term" value="P:carbohydrate metabolic process"/>
    <property type="evidence" value="ECO:0007669"/>
    <property type="project" value="InterPro"/>
</dbReference>
<dbReference type="PANTHER" id="PTHR10066">
    <property type="entry name" value="BETA-GLUCURONIDASE"/>
    <property type="match status" value="1"/>
</dbReference>
<proteinExistence type="inferred from homology"/>
<name>A0A7R8WBQ4_9CRUS</name>
<dbReference type="OrthoDB" id="408532at2759"/>